<keyword evidence="8" id="KW-1133">Transmembrane helix</keyword>
<feature type="non-terminal residue" evidence="10">
    <location>
        <position position="1"/>
    </location>
</feature>
<dbReference type="Gene3D" id="3.10.10.10">
    <property type="entry name" value="HIV Type 1 Reverse Transcriptase, subunit A, domain 1"/>
    <property type="match status" value="2"/>
</dbReference>
<dbReference type="InterPro" id="IPR050951">
    <property type="entry name" value="Retrovirus_Pol_polyprotein"/>
</dbReference>
<keyword evidence="8" id="KW-0472">Membrane</keyword>
<dbReference type="GO" id="GO:0008233">
    <property type="term" value="F:peptidase activity"/>
    <property type="evidence" value="ECO:0007669"/>
    <property type="project" value="UniProtKB-KW"/>
</dbReference>
<keyword evidence="2" id="KW-0808">Transferase</keyword>
<dbReference type="FunFam" id="3.30.70.270:FF:000020">
    <property type="entry name" value="Transposon Tf2-6 polyprotein-like Protein"/>
    <property type="match status" value="1"/>
</dbReference>
<feature type="domain" description="Reverse transcriptase" evidence="9">
    <location>
        <begin position="1"/>
        <end position="219"/>
    </location>
</feature>
<dbReference type="FunFam" id="3.10.20.370:FF:000001">
    <property type="entry name" value="Retrovirus-related Pol polyprotein from transposon 17.6-like protein"/>
    <property type="match status" value="1"/>
</dbReference>
<evidence type="ECO:0000256" key="5">
    <source>
        <dbReference type="ARBA" id="ARBA00022759"/>
    </source>
</evidence>
<dbReference type="Pfam" id="PF00078">
    <property type="entry name" value="RVT_1"/>
    <property type="match status" value="1"/>
</dbReference>
<dbReference type="GO" id="GO:0003964">
    <property type="term" value="F:RNA-directed DNA polymerase activity"/>
    <property type="evidence" value="ECO:0007669"/>
    <property type="project" value="UniProtKB-KW"/>
</dbReference>
<keyword evidence="5" id="KW-0255">Endonuclease</keyword>
<dbReference type="PROSITE" id="PS50878">
    <property type="entry name" value="RT_POL"/>
    <property type="match status" value="1"/>
</dbReference>
<protein>
    <recommendedName>
        <fullName evidence="9">Reverse transcriptase domain-containing protein</fullName>
    </recommendedName>
</protein>
<proteinExistence type="predicted"/>
<dbReference type="GO" id="GO:0004519">
    <property type="term" value="F:endonuclease activity"/>
    <property type="evidence" value="ECO:0007669"/>
    <property type="project" value="UniProtKB-KW"/>
</dbReference>
<dbReference type="InterPro" id="IPR000477">
    <property type="entry name" value="RT_dom"/>
</dbReference>
<dbReference type="CDD" id="cd09274">
    <property type="entry name" value="RNase_HI_RT_Ty3"/>
    <property type="match status" value="1"/>
</dbReference>
<sequence length="485" mass="55690">AQTEAQALAKIPVTCKYPDVFPEELPRLPPDRDVEFKINLVLGTAPVSKRMYRMAPVELKELKTQLQEQLDKGFIRPSSSPWGCPALFVEKKDQGAWGATVFFKIDLRSGYHQIKVQEEDVPKTAFSTRYGLYEYLVMSFGLTNAPAFFMYLMNSVFMNELDKFVVVFIDDILVYSKNEKEHEEHLRIVLSRLREHKLYAKFSKCVFWLKEVAFLGHILLAKGVAVDPSKVEDVLNWKQPQTVTEIRSFLGLAGYYRRFIKDFSRISKPMTALTQKNAKFAWSPKCEEAFGTLKKLLTSAPVLAQPDITKPFDVYCDAFGSGLGCVLMQEGRVIAYASSQLRKHEVNYPTHDLELLAVVYVLKKWRHYLLGNTCHIYTDHKSLKYIFTQPELNMRQRQWLELIKDHDLEVHYHPGKANVVADALSRKAHCNFIEARPTVRVLCCEIGKIEMPTVLEAELYNLVLEATIKDQIIAAQKQDKGMSHI</sequence>
<dbReference type="Gene3D" id="3.30.70.270">
    <property type="match status" value="2"/>
</dbReference>
<dbReference type="PANTHER" id="PTHR37984:SF5">
    <property type="entry name" value="PROTEIN NYNRIN-LIKE"/>
    <property type="match status" value="1"/>
</dbReference>
<dbReference type="PANTHER" id="PTHR37984">
    <property type="entry name" value="PROTEIN CBG26694"/>
    <property type="match status" value="1"/>
</dbReference>
<keyword evidence="6" id="KW-0378">Hydrolase</keyword>
<accession>A0AAQ3U3B7</accession>
<keyword evidence="4" id="KW-0540">Nuclease</keyword>
<evidence type="ECO:0000256" key="3">
    <source>
        <dbReference type="ARBA" id="ARBA00022695"/>
    </source>
</evidence>
<keyword evidence="1" id="KW-0645">Protease</keyword>
<dbReference type="CDD" id="cd01647">
    <property type="entry name" value="RT_LTR"/>
    <property type="match status" value="1"/>
</dbReference>
<evidence type="ECO:0000256" key="2">
    <source>
        <dbReference type="ARBA" id="ARBA00022679"/>
    </source>
</evidence>
<evidence type="ECO:0000256" key="6">
    <source>
        <dbReference type="ARBA" id="ARBA00022801"/>
    </source>
</evidence>
<keyword evidence="7" id="KW-0695">RNA-directed DNA polymerase</keyword>
<dbReference type="FunFam" id="3.10.10.10:FF:000007">
    <property type="entry name" value="Retrovirus-related Pol polyprotein from transposon 17.6-like Protein"/>
    <property type="match status" value="1"/>
</dbReference>
<evidence type="ECO:0000256" key="8">
    <source>
        <dbReference type="SAM" id="Phobius"/>
    </source>
</evidence>
<dbReference type="InterPro" id="IPR041373">
    <property type="entry name" value="RT_RNaseH"/>
</dbReference>
<dbReference type="Proteomes" id="UP001341281">
    <property type="component" value="Chromosome 07"/>
</dbReference>
<feature type="transmembrane region" description="Helical" evidence="8">
    <location>
        <begin position="132"/>
        <end position="153"/>
    </location>
</feature>
<reference evidence="10 11" key="1">
    <citation type="submission" date="2024-02" db="EMBL/GenBank/DDBJ databases">
        <title>High-quality chromosome-scale genome assembly of Pensacola bahiagrass (Paspalum notatum Flugge var. saurae).</title>
        <authorList>
            <person name="Vega J.M."/>
            <person name="Podio M."/>
            <person name="Orjuela J."/>
            <person name="Siena L.A."/>
            <person name="Pessino S.C."/>
            <person name="Combes M.C."/>
            <person name="Mariac C."/>
            <person name="Albertini E."/>
            <person name="Pupilli F."/>
            <person name="Ortiz J.P.A."/>
            <person name="Leblanc O."/>
        </authorList>
    </citation>
    <scope>NUCLEOTIDE SEQUENCE [LARGE SCALE GENOMIC DNA]</scope>
    <source>
        <strain evidence="10">R1</strain>
        <tissue evidence="10">Leaf</tissue>
    </source>
</reference>
<evidence type="ECO:0000313" key="11">
    <source>
        <dbReference type="Proteomes" id="UP001341281"/>
    </source>
</evidence>
<evidence type="ECO:0000313" key="10">
    <source>
        <dbReference type="EMBL" id="WVZ84473.1"/>
    </source>
</evidence>
<dbReference type="Pfam" id="PF17917">
    <property type="entry name" value="RT_RNaseH"/>
    <property type="match status" value="1"/>
</dbReference>
<evidence type="ECO:0000256" key="4">
    <source>
        <dbReference type="ARBA" id="ARBA00022722"/>
    </source>
</evidence>
<keyword evidence="11" id="KW-1185">Reference proteome</keyword>
<evidence type="ECO:0000259" key="9">
    <source>
        <dbReference type="PROSITE" id="PS50878"/>
    </source>
</evidence>
<keyword evidence="8" id="KW-0812">Transmembrane</keyword>
<evidence type="ECO:0000256" key="7">
    <source>
        <dbReference type="ARBA" id="ARBA00022918"/>
    </source>
</evidence>
<dbReference type="InterPro" id="IPR043502">
    <property type="entry name" value="DNA/RNA_pol_sf"/>
</dbReference>
<dbReference type="GO" id="GO:0006508">
    <property type="term" value="P:proteolysis"/>
    <property type="evidence" value="ECO:0007669"/>
    <property type="project" value="UniProtKB-KW"/>
</dbReference>
<dbReference type="AlphaFoldDB" id="A0AAQ3U3B7"/>
<organism evidence="10 11">
    <name type="scientific">Paspalum notatum var. saurae</name>
    <dbReference type="NCBI Taxonomy" id="547442"/>
    <lineage>
        <taxon>Eukaryota</taxon>
        <taxon>Viridiplantae</taxon>
        <taxon>Streptophyta</taxon>
        <taxon>Embryophyta</taxon>
        <taxon>Tracheophyta</taxon>
        <taxon>Spermatophyta</taxon>
        <taxon>Magnoliopsida</taxon>
        <taxon>Liliopsida</taxon>
        <taxon>Poales</taxon>
        <taxon>Poaceae</taxon>
        <taxon>PACMAD clade</taxon>
        <taxon>Panicoideae</taxon>
        <taxon>Andropogonodae</taxon>
        <taxon>Paspaleae</taxon>
        <taxon>Paspalinae</taxon>
        <taxon>Paspalum</taxon>
    </lineage>
</organism>
<dbReference type="SUPFAM" id="SSF56672">
    <property type="entry name" value="DNA/RNA polymerases"/>
    <property type="match status" value="1"/>
</dbReference>
<dbReference type="EMBL" id="CP144751">
    <property type="protein sequence ID" value="WVZ84473.1"/>
    <property type="molecule type" value="Genomic_DNA"/>
</dbReference>
<evidence type="ECO:0000256" key="1">
    <source>
        <dbReference type="ARBA" id="ARBA00022670"/>
    </source>
</evidence>
<name>A0AAQ3U3B7_PASNO</name>
<dbReference type="InterPro" id="IPR043128">
    <property type="entry name" value="Rev_trsase/Diguanyl_cyclase"/>
</dbReference>
<keyword evidence="3" id="KW-0548">Nucleotidyltransferase</keyword>
<gene>
    <name evidence="10" type="ORF">U9M48_031503</name>
</gene>